<name>A0A974NJC4_PERPY</name>
<dbReference type="Proteomes" id="UP000595254">
    <property type="component" value="Chromosome"/>
</dbReference>
<feature type="transmembrane region" description="Helical" evidence="6">
    <location>
        <begin position="395"/>
        <end position="415"/>
    </location>
</feature>
<evidence type="ECO:0000256" key="2">
    <source>
        <dbReference type="ARBA" id="ARBA00008333"/>
    </source>
</evidence>
<dbReference type="GO" id="GO:0033573">
    <property type="term" value="C:high-affinity iron permease complex"/>
    <property type="evidence" value="ECO:0007669"/>
    <property type="project" value="InterPro"/>
</dbReference>
<evidence type="ECO:0000256" key="5">
    <source>
        <dbReference type="ARBA" id="ARBA00023136"/>
    </source>
</evidence>
<dbReference type="Pfam" id="PF03239">
    <property type="entry name" value="FTR1"/>
    <property type="match status" value="1"/>
</dbReference>
<keyword evidence="8" id="KW-1185">Reference proteome</keyword>
<reference evidence="7 8" key="1">
    <citation type="submission" date="2021-01" db="EMBL/GenBank/DDBJ databases">
        <title>FDA dAtabase for Regulatory Grade micrObial Sequences (FDA-ARGOS): Supporting development and validation of Infectious Disease Dx tests.</title>
        <authorList>
            <person name="Nelson B."/>
            <person name="Plummer A."/>
            <person name="Tallon L."/>
            <person name="Sadzewicz L."/>
            <person name="Zhao X."/>
            <person name="Boylan J."/>
            <person name="Ott S."/>
            <person name="Bowen H."/>
            <person name="Vavikolanu K."/>
            <person name="Mehta A."/>
            <person name="Aluvathingal J."/>
            <person name="Nadendla S."/>
            <person name="Myers T."/>
            <person name="Yan Y."/>
            <person name="Sichtig H."/>
        </authorList>
    </citation>
    <scope>NUCLEOTIDE SEQUENCE [LARGE SCALE GENOMIC DNA]</scope>
    <source>
        <strain evidence="7 8">FDAARGOS_1161</strain>
    </source>
</reference>
<dbReference type="InterPro" id="IPR004923">
    <property type="entry name" value="FTR1/Fip1/EfeU"/>
</dbReference>
<comment type="similarity">
    <text evidence="2">Belongs to the oxidase-dependent Fe transporter (OFeT) (TC 9.A.10.1) family.</text>
</comment>
<feature type="transmembrane region" description="Helical" evidence="6">
    <location>
        <begin position="361"/>
        <end position="383"/>
    </location>
</feature>
<organism evidence="7 8">
    <name type="scientific">Peribacillus psychrosaccharolyticus</name>
    <name type="common">Bacillus psychrosaccharolyticus</name>
    <dbReference type="NCBI Taxonomy" id="1407"/>
    <lineage>
        <taxon>Bacteria</taxon>
        <taxon>Bacillati</taxon>
        <taxon>Bacillota</taxon>
        <taxon>Bacilli</taxon>
        <taxon>Bacillales</taxon>
        <taxon>Bacillaceae</taxon>
        <taxon>Peribacillus</taxon>
    </lineage>
</organism>
<protein>
    <submittedName>
        <fullName evidence="7">FTR1 family iron permease</fullName>
    </submittedName>
</protein>
<feature type="transmembrane region" description="Helical" evidence="6">
    <location>
        <begin position="548"/>
        <end position="569"/>
    </location>
</feature>
<feature type="transmembrane region" description="Helical" evidence="6">
    <location>
        <begin position="9"/>
        <end position="27"/>
    </location>
</feature>
<sequence length="581" mass="64820">MLVGKWKQFLGFMIIIGMVFSAIPLAVQAEDNHDELFIYIGDSLMKAKSGEKERIVSNMNEFEKEWQSTRKDSELAQVVDQQLLEVKHALKKEEDTQDLKPILSALSSAVIAYDLEQNPVDTSKHTDTVKQLLPFITELDQSIANQDFEKAKKDYQVLLNVWNKEVESIVREESVVSYGEIEKYMAFVRIGITQEPADQEKAVNNLDHLRTAIDNFLSGNVKKAEADSFTLSDVTELLQASGQALKNDEKSTAIQKLNEILTIWPMVEGDVSTRDSKLYSDMETQVPTAISLLESKKAKTEEAQTIIEDLHERMLPLISETSYSTWDAALILLREGLEALLIVATLLAFLKKVNQGDKQKWIWAGVVAGLLASAILAIVINIVFSKITAASSREYIEGITGIAAVVMMVSVGAWLHSKANIKSWNRYINKQMTQAITTGSVISFAMVSFLSIFREGAETIIFYAGMSPYMSLQQLVTGIVLALVILIVAGVLIMRYSVKIPISVFFKAATVFIYLLAFKILGVSVHALQVSKTISIHTLHSFPFIDWIGLYPTVETLLPQLVLLLIILFTGMTIKKRNQTA</sequence>
<dbReference type="EMBL" id="CP068053">
    <property type="protein sequence ID" value="QQS98657.1"/>
    <property type="molecule type" value="Genomic_DNA"/>
</dbReference>
<feature type="transmembrane region" description="Helical" evidence="6">
    <location>
        <begin position="435"/>
        <end position="453"/>
    </location>
</feature>
<gene>
    <name evidence="7" type="ORF">I6J18_13095</name>
</gene>
<keyword evidence="4 6" id="KW-1133">Transmembrane helix</keyword>
<evidence type="ECO:0000313" key="7">
    <source>
        <dbReference type="EMBL" id="QQS98657.1"/>
    </source>
</evidence>
<keyword evidence="5 6" id="KW-0472">Membrane</keyword>
<feature type="transmembrane region" description="Helical" evidence="6">
    <location>
        <begin position="505"/>
        <end position="528"/>
    </location>
</feature>
<feature type="transmembrane region" description="Helical" evidence="6">
    <location>
        <begin position="473"/>
        <end position="493"/>
    </location>
</feature>
<accession>A0A974NJC4</accession>
<comment type="subcellular location">
    <subcellularLocation>
        <location evidence="1">Membrane</location>
        <topology evidence="1">Multi-pass membrane protein</topology>
    </subcellularLocation>
</comment>
<evidence type="ECO:0000256" key="4">
    <source>
        <dbReference type="ARBA" id="ARBA00022989"/>
    </source>
</evidence>
<dbReference type="AlphaFoldDB" id="A0A974NJC4"/>
<evidence type="ECO:0000256" key="6">
    <source>
        <dbReference type="SAM" id="Phobius"/>
    </source>
</evidence>
<dbReference type="PANTHER" id="PTHR31632:SF2">
    <property type="entry name" value="PLASMA MEMBRANE IRON PERMEASE"/>
    <property type="match status" value="1"/>
</dbReference>
<dbReference type="KEGG" id="ppsr:I6J18_13095"/>
<dbReference type="RefSeq" id="WP_040373641.1">
    <property type="nucleotide sequence ID" value="NZ_CP068053.1"/>
</dbReference>
<evidence type="ECO:0000256" key="1">
    <source>
        <dbReference type="ARBA" id="ARBA00004141"/>
    </source>
</evidence>
<proteinExistence type="inferred from homology"/>
<evidence type="ECO:0000256" key="3">
    <source>
        <dbReference type="ARBA" id="ARBA00022692"/>
    </source>
</evidence>
<dbReference type="PANTHER" id="PTHR31632">
    <property type="entry name" value="IRON TRANSPORTER FTH1"/>
    <property type="match status" value="1"/>
</dbReference>
<evidence type="ECO:0000313" key="8">
    <source>
        <dbReference type="Proteomes" id="UP000595254"/>
    </source>
</evidence>
<keyword evidence="3 6" id="KW-0812">Transmembrane</keyword>
<dbReference type="GO" id="GO:0015093">
    <property type="term" value="F:ferrous iron transmembrane transporter activity"/>
    <property type="evidence" value="ECO:0007669"/>
    <property type="project" value="TreeGrafter"/>
</dbReference>